<name>A0A2Z7A9S8_9LAMI</name>
<sequence>MTKDTVTQLGLRRMSSSPRFRFHPLCEFHRITHLTYVDDLLLFSRGDYENVQSLVEHLFKNHILPVWTSGRFAD</sequence>
<proteinExistence type="predicted"/>
<organism evidence="1 2">
    <name type="scientific">Dorcoceras hygrometricum</name>
    <dbReference type="NCBI Taxonomy" id="472368"/>
    <lineage>
        <taxon>Eukaryota</taxon>
        <taxon>Viridiplantae</taxon>
        <taxon>Streptophyta</taxon>
        <taxon>Embryophyta</taxon>
        <taxon>Tracheophyta</taxon>
        <taxon>Spermatophyta</taxon>
        <taxon>Magnoliopsida</taxon>
        <taxon>eudicotyledons</taxon>
        <taxon>Gunneridae</taxon>
        <taxon>Pentapetalae</taxon>
        <taxon>asterids</taxon>
        <taxon>lamiids</taxon>
        <taxon>Lamiales</taxon>
        <taxon>Gesneriaceae</taxon>
        <taxon>Didymocarpoideae</taxon>
        <taxon>Trichosporeae</taxon>
        <taxon>Loxocarpinae</taxon>
        <taxon>Dorcoceras</taxon>
    </lineage>
</organism>
<evidence type="ECO:0008006" key="3">
    <source>
        <dbReference type="Google" id="ProtNLM"/>
    </source>
</evidence>
<dbReference type="Proteomes" id="UP000250235">
    <property type="component" value="Unassembled WGS sequence"/>
</dbReference>
<keyword evidence="2" id="KW-1185">Reference proteome</keyword>
<evidence type="ECO:0000313" key="1">
    <source>
        <dbReference type="EMBL" id="KZV18413.1"/>
    </source>
</evidence>
<gene>
    <name evidence="1" type="ORF">F511_19189</name>
</gene>
<dbReference type="EMBL" id="KV017460">
    <property type="protein sequence ID" value="KZV18413.1"/>
    <property type="molecule type" value="Genomic_DNA"/>
</dbReference>
<dbReference type="OrthoDB" id="1724700at2759"/>
<accession>A0A2Z7A9S8</accession>
<evidence type="ECO:0000313" key="2">
    <source>
        <dbReference type="Proteomes" id="UP000250235"/>
    </source>
</evidence>
<dbReference type="AlphaFoldDB" id="A0A2Z7A9S8"/>
<reference evidence="1 2" key="1">
    <citation type="journal article" date="2015" name="Proc. Natl. Acad. Sci. U.S.A.">
        <title>The resurrection genome of Boea hygrometrica: A blueprint for survival of dehydration.</title>
        <authorList>
            <person name="Xiao L."/>
            <person name="Yang G."/>
            <person name="Zhang L."/>
            <person name="Yang X."/>
            <person name="Zhao S."/>
            <person name="Ji Z."/>
            <person name="Zhou Q."/>
            <person name="Hu M."/>
            <person name="Wang Y."/>
            <person name="Chen M."/>
            <person name="Xu Y."/>
            <person name="Jin H."/>
            <person name="Xiao X."/>
            <person name="Hu G."/>
            <person name="Bao F."/>
            <person name="Hu Y."/>
            <person name="Wan P."/>
            <person name="Li L."/>
            <person name="Deng X."/>
            <person name="Kuang T."/>
            <person name="Xiang C."/>
            <person name="Zhu J.K."/>
            <person name="Oliver M.J."/>
            <person name="He Y."/>
        </authorList>
    </citation>
    <scope>NUCLEOTIDE SEQUENCE [LARGE SCALE GENOMIC DNA]</scope>
    <source>
        <strain evidence="2">cv. XS01</strain>
    </source>
</reference>
<protein>
    <recommendedName>
        <fullName evidence="3">Reverse transcriptase domain-containing protein</fullName>
    </recommendedName>
</protein>